<keyword evidence="4 6" id="KW-1133">Transmembrane helix</keyword>
<comment type="subcellular location">
    <subcellularLocation>
        <location evidence="1">Cell membrane</location>
        <topology evidence="1">Multi-pass membrane protein</topology>
    </subcellularLocation>
</comment>
<proteinExistence type="predicted"/>
<evidence type="ECO:0000256" key="6">
    <source>
        <dbReference type="SAM" id="Phobius"/>
    </source>
</evidence>
<evidence type="ECO:0000256" key="4">
    <source>
        <dbReference type="ARBA" id="ARBA00022989"/>
    </source>
</evidence>
<sequence length="327" mass="35363">MIKDVARSLWALGWIGGGAIAAFVVLLLVAPWVASPYVVSLLMAMFMYIVVCSSWNIISGFTGYVSFGHVVFWGVGAYVTAVLVWKFNYPWPLAVMLGGVGSAFLAAIVSYPILKLTGIYFAISMLALAEAIKILTSHFRSVTGGGGGIYLRPMASLNILYLMMGFLALAVVLVCYSITHTKFGRSLLTIREDETAAESLGINITRRKIQALILSGLFPGIAGGIYVMNVSFINPATAFDISITVNIILMTTFGGIGTIIGPVLGPVAFTALSEFLWASFPFLHRAILGAILIAMVMGMPNGIMPFMVRFAQWVGIREFFSRRREAS</sequence>
<feature type="transmembrane region" description="Helical" evidence="6">
    <location>
        <begin position="159"/>
        <end position="178"/>
    </location>
</feature>
<comment type="caution">
    <text evidence="7">The sequence shown here is derived from an EMBL/GenBank/DDBJ whole genome shotgun (WGS) entry which is preliminary data.</text>
</comment>
<name>A0A523QMG5_UNCAE</name>
<dbReference type="InterPro" id="IPR043428">
    <property type="entry name" value="LivM-like"/>
</dbReference>
<feature type="transmembrane region" description="Helical" evidence="6">
    <location>
        <begin position="39"/>
        <end position="58"/>
    </location>
</feature>
<dbReference type="GO" id="GO:0005886">
    <property type="term" value="C:plasma membrane"/>
    <property type="evidence" value="ECO:0007669"/>
    <property type="project" value="UniProtKB-SubCell"/>
</dbReference>
<evidence type="ECO:0000256" key="3">
    <source>
        <dbReference type="ARBA" id="ARBA00022692"/>
    </source>
</evidence>
<keyword evidence="5 6" id="KW-0472">Membrane</keyword>
<evidence type="ECO:0000313" key="7">
    <source>
        <dbReference type="EMBL" id="TES86978.1"/>
    </source>
</evidence>
<evidence type="ECO:0000313" key="8">
    <source>
        <dbReference type="Proteomes" id="UP000320781"/>
    </source>
</evidence>
<dbReference type="EMBL" id="SOKU01000025">
    <property type="protein sequence ID" value="TES86978.1"/>
    <property type="molecule type" value="Genomic_DNA"/>
</dbReference>
<accession>A0A523QMG5</accession>
<organism evidence="7 8">
    <name type="scientific">Aerophobetes bacterium</name>
    <dbReference type="NCBI Taxonomy" id="2030807"/>
    <lineage>
        <taxon>Bacteria</taxon>
        <taxon>Candidatus Aerophobota</taxon>
    </lineage>
</organism>
<feature type="transmembrane region" description="Helical" evidence="6">
    <location>
        <begin position="211"/>
        <end position="229"/>
    </location>
</feature>
<dbReference type="Pfam" id="PF02653">
    <property type="entry name" value="BPD_transp_2"/>
    <property type="match status" value="1"/>
</dbReference>
<dbReference type="AlphaFoldDB" id="A0A523QMG5"/>
<dbReference type="Proteomes" id="UP000320781">
    <property type="component" value="Unassembled WGS sequence"/>
</dbReference>
<evidence type="ECO:0000256" key="2">
    <source>
        <dbReference type="ARBA" id="ARBA00022475"/>
    </source>
</evidence>
<feature type="transmembrane region" description="Helical" evidence="6">
    <location>
        <begin position="91"/>
        <end position="111"/>
    </location>
</feature>
<keyword evidence="2" id="KW-1003">Cell membrane</keyword>
<feature type="transmembrane region" description="Helical" evidence="6">
    <location>
        <begin position="12"/>
        <end position="33"/>
    </location>
</feature>
<evidence type="ECO:0000256" key="1">
    <source>
        <dbReference type="ARBA" id="ARBA00004651"/>
    </source>
</evidence>
<dbReference type="CDD" id="cd06581">
    <property type="entry name" value="TM_PBP1_LivM_like"/>
    <property type="match status" value="1"/>
</dbReference>
<gene>
    <name evidence="7" type="ORF">E3J95_00590</name>
</gene>
<reference evidence="7 8" key="1">
    <citation type="submission" date="2019-03" db="EMBL/GenBank/DDBJ databases">
        <title>Metabolic potential of uncultured bacteria and archaea associated with petroleum seepage in deep-sea sediments.</title>
        <authorList>
            <person name="Dong X."/>
            <person name="Hubert C."/>
        </authorList>
    </citation>
    <scope>NUCLEOTIDE SEQUENCE [LARGE SCALE GENOMIC DNA]</scope>
    <source>
        <strain evidence="7">E44_bin92</strain>
    </source>
</reference>
<feature type="transmembrane region" description="Helical" evidence="6">
    <location>
        <begin position="241"/>
        <end position="263"/>
    </location>
</feature>
<feature type="transmembrane region" description="Helical" evidence="6">
    <location>
        <begin position="275"/>
        <end position="297"/>
    </location>
</feature>
<dbReference type="InterPro" id="IPR001851">
    <property type="entry name" value="ABC_transp_permease"/>
</dbReference>
<feature type="transmembrane region" description="Helical" evidence="6">
    <location>
        <begin position="118"/>
        <end position="139"/>
    </location>
</feature>
<dbReference type="PANTHER" id="PTHR30482:SF1">
    <property type="entry name" value="BRANCHED-CHAIN AMINO ACID TRANSPORT PERMEASE PROTEIN LIVM-RELATED"/>
    <property type="match status" value="1"/>
</dbReference>
<dbReference type="GO" id="GO:0015658">
    <property type="term" value="F:branched-chain amino acid transmembrane transporter activity"/>
    <property type="evidence" value="ECO:0007669"/>
    <property type="project" value="InterPro"/>
</dbReference>
<protein>
    <submittedName>
        <fullName evidence="7">Branched-chain amino acid ABC transporter permease</fullName>
    </submittedName>
</protein>
<dbReference type="PANTHER" id="PTHR30482">
    <property type="entry name" value="HIGH-AFFINITY BRANCHED-CHAIN AMINO ACID TRANSPORT SYSTEM PERMEASE"/>
    <property type="match status" value="1"/>
</dbReference>
<keyword evidence="3 6" id="KW-0812">Transmembrane</keyword>
<feature type="transmembrane region" description="Helical" evidence="6">
    <location>
        <begin position="65"/>
        <end position="85"/>
    </location>
</feature>
<evidence type="ECO:0000256" key="5">
    <source>
        <dbReference type="ARBA" id="ARBA00023136"/>
    </source>
</evidence>